<protein>
    <recommendedName>
        <fullName evidence="3">DUF2303 family protein</fullName>
    </recommendedName>
</protein>
<reference evidence="1 2" key="1">
    <citation type="submission" date="2021-05" db="EMBL/GenBank/DDBJ databases">
        <authorList>
            <person name="Baker S."/>
            <person name="Berry C."/>
            <person name="Boyle S."/>
            <person name="Bradley W."/>
            <person name="Brown D."/>
            <person name="Doyle R."/>
            <person name="Edwards M."/>
            <person name="Filijan P."/>
            <person name="Harvey R."/>
            <person name="Hernandez-Ramos J."/>
            <person name="Huynh R."/>
            <person name="Keppelmann E."/>
            <person name="Mahoney J."/>
            <person name="Matthiesen J."/>
            <person name="Naquin D."/>
            <person name="Pearson A."/>
            <person name="Ramirez R.F."/>
            <person name="Rementeria N."/>
            <person name="Singleton Z."/>
            <person name="Smith K."/>
            <person name="Statley K."/>
            <person name="Thomas T."/>
            <person name="Trautner M."/>
            <person name="Vakili B."/>
            <person name="Austen M."/>
            <person name="Brown E."/>
            <person name="Edwards A."/>
            <person name="Garibay O.J."/>
            <person name="Goodwin S."/>
            <person name="Hlaing E."/>
            <person name="Hyndman S."/>
            <person name="Marchetti N."/>
            <person name="Marshall-Inman S."/>
            <person name="Mathis R."/>
            <person name="Medina L."/>
            <person name="Nicacio B."/>
            <person name="Park J."/>
            <person name="Sabanal H."/>
            <person name="Sheldon M."/>
            <person name="Solis K."/>
            <person name="Stargell G."/>
            <person name="Wardrop K."/>
            <person name="Yan S."/>
            <person name="Zamudio L."/>
            <person name="Schleif M.C."/>
            <person name="Hinz J.M."/>
            <person name="Davis W.B."/>
            <person name="Pollenz R.S."/>
            <person name="Garlena R.A."/>
            <person name="Russell D.A."/>
            <person name="Pope W.H."/>
            <person name="Jacobs-Sera D."/>
            <person name="Hatfull G.F."/>
        </authorList>
    </citation>
    <scope>NUCLEOTIDE SEQUENCE [LARGE SCALE GENOMIC DNA]</scope>
</reference>
<sequence length="290" mass="31897">MTENPTTAGAAATEVTTEQFTAVATAGTRNHLTVVPSEVDGVLHAFSITDGGHLEHTRVTDHDFLPPRYVTGERLVSDVVSFLAELDRRPLNDGASTLWGRIDEGVITAVYDDHLGDGAGRREDRLTLKLVADPDWTAWHKLSGTYLSQETTGDYLEELAHTIADPTGAEVLEIINSIRATSKGSFESAINRSRGTQKLSFSTEVNASAGRKGELEIPEVISLKLRPWEGHPTFYDIDAWLRLRISNEGNLSIALKLKPTRQTLLQAWADLVDRVEQNTSRPVLNTTSIR</sequence>
<evidence type="ECO:0000313" key="2">
    <source>
        <dbReference type="Proteomes" id="UP000828207"/>
    </source>
</evidence>
<dbReference type="Proteomes" id="UP000828207">
    <property type="component" value="Segment"/>
</dbReference>
<dbReference type="RefSeq" id="YP_010842772.1">
    <property type="nucleotide sequence ID" value="NC_079145.1"/>
</dbReference>
<dbReference type="Pfam" id="PF10065">
    <property type="entry name" value="DUF2303"/>
    <property type="match status" value="1"/>
</dbReference>
<gene>
    <name evidence="1" type="primary">45</name>
    <name evidence="1" type="ORF">SEA_JOJO24_45</name>
</gene>
<dbReference type="GeneID" id="80559574"/>
<dbReference type="InterPro" id="IPR019276">
    <property type="entry name" value="DUF2303"/>
</dbReference>
<proteinExistence type="predicted"/>
<accession>A0AAE7SNC4</accession>
<evidence type="ECO:0000313" key="1">
    <source>
        <dbReference type="EMBL" id="QXO13142.1"/>
    </source>
</evidence>
<dbReference type="KEGG" id="vg:80559574"/>
<dbReference type="EMBL" id="MZ209302">
    <property type="protein sequence ID" value="QXO13142.1"/>
    <property type="molecule type" value="Genomic_DNA"/>
</dbReference>
<evidence type="ECO:0008006" key="3">
    <source>
        <dbReference type="Google" id="ProtNLM"/>
    </source>
</evidence>
<keyword evidence="2" id="KW-1185">Reference proteome</keyword>
<name>A0AAE7SNC4_9CAUD</name>
<organism evidence="1 2">
    <name type="scientific">Gordonia phage Jojo24</name>
    <dbReference type="NCBI Taxonomy" id="2859476"/>
    <lineage>
        <taxon>Viruses</taxon>
        <taxon>Duplodnaviria</taxon>
        <taxon>Heunggongvirae</taxon>
        <taxon>Uroviricota</taxon>
        <taxon>Caudoviricetes</taxon>
        <taxon>Santhisvirus</taxon>
        <taxon>Santhisvirus jojo24</taxon>
    </lineage>
</organism>